<evidence type="ECO:0000256" key="7">
    <source>
        <dbReference type="SAM" id="Phobius"/>
    </source>
</evidence>
<feature type="transmembrane region" description="Helical" evidence="7">
    <location>
        <begin position="67"/>
        <end position="88"/>
    </location>
</feature>
<feature type="transmembrane region" description="Helical" evidence="7">
    <location>
        <begin position="328"/>
        <end position="349"/>
    </location>
</feature>
<protein>
    <recommendedName>
        <fullName evidence="8">Major facilitator superfamily associated domain-containing protein</fullName>
    </recommendedName>
</protein>
<dbReference type="SUPFAM" id="SSF103473">
    <property type="entry name" value="MFS general substrate transporter"/>
    <property type="match status" value="1"/>
</dbReference>
<feature type="transmembrane region" description="Helical" evidence="7">
    <location>
        <begin position="385"/>
        <end position="406"/>
    </location>
</feature>
<feature type="compositionally biased region" description="Polar residues" evidence="6">
    <location>
        <begin position="246"/>
        <end position="258"/>
    </location>
</feature>
<feature type="transmembrane region" description="Helical" evidence="7">
    <location>
        <begin position="290"/>
        <end position="308"/>
    </location>
</feature>
<dbReference type="InterPro" id="IPR036259">
    <property type="entry name" value="MFS_trans_sf"/>
</dbReference>
<feature type="transmembrane region" description="Helical" evidence="7">
    <location>
        <begin position="443"/>
        <end position="464"/>
    </location>
</feature>
<feature type="transmembrane region" description="Helical" evidence="7">
    <location>
        <begin position="470"/>
        <end position="493"/>
    </location>
</feature>
<dbReference type="GO" id="GO:0016020">
    <property type="term" value="C:membrane"/>
    <property type="evidence" value="ECO:0007669"/>
    <property type="project" value="UniProtKB-SubCell"/>
</dbReference>
<dbReference type="Pfam" id="PF12832">
    <property type="entry name" value="MFS_1_like"/>
    <property type="match status" value="1"/>
</dbReference>
<dbReference type="Gene3D" id="1.20.1250.20">
    <property type="entry name" value="MFS general substrate transporter like domains"/>
    <property type="match status" value="2"/>
</dbReference>
<keyword evidence="4 7" id="KW-1133">Transmembrane helix</keyword>
<sequence>MIFKIHYGLWYGALVGIIPFMFNYASEYTGATGTQHGILYTVLPFIALLAKPFVCSIADRYDAHHHCLLLFIFLTMIGYGSLVIYPFFPDWTSQHKNLVWAFYCFAAFLGNTSMCVVNSIGDSLAINSCTRKNISYGQYRLWGPVGFGLFGAFWGIADQIPHLPPYTPVIILLIVILTINMLLLAFWYDKEEFKVLSAVPASDGRSESSRQHPPNNYGSTGQTNNGQTTTTPLTPTPINGSGGGDHTNNQLSQSQSNHAEVDDEAAKVEVAKRMKRVNLLLQLGREHKSVFVYIFIFTFCGLLTGIHWQFFFKYLQKMADDKKQKFSYIVTLALPVQSLGGELVFFLLASRILKRLGASITLVLCLFSFAARYLLYAYLIPNVNLYWVLLVELFQGPAFGLMYCVLTHQANVYSERIDEIVAKASSSDDIMLRKSLHATLQGILGASFEGLGLGLGAIIGGRAYDADPILMWQIAGFGAMAVSSLYLTGTVIVTMLKRSRGRTTDVELSR</sequence>
<dbReference type="InterPro" id="IPR051717">
    <property type="entry name" value="MFS_MFSD6"/>
</dbReference>
<dbReference type="AlphaFoldDB" id="A0A6G1SFI0"/>
<keyword evidence="5 7" id="KW-0472">Membrane</keyword>
<comment type="similarity">
    <text evidence="2">Belongs to the major facilitator superfamily. MFSD6 family.</text>
</comment>
<evidence type="ECO:0000313" key="9">
    <source>
        <dbReference type="EMBL" id="MDE49235.1"/>
    </source>
</evidence>
<feature type="region of interest" description="Disordered" evidence="6">
    <location>
        <begin position="203"/>
        <end position="259"/>
    </location>
</feature>
<feature type="transmembrane region" description="Helical" evidence="7">
    <location>
        <begin position="100"/>
        <end position="120"/>
    </location>
</feature>
<feature type="transmembrane region" description="Helical" evidence="7">
    <location>
        <begin position="37"/>
        <end position="55"/>
    </location>
</feature>
<evidence type="ECO:0000259" key="8">
    <source>
        <dbReference type="Pfam" id="PF12832"/>
    </source>
</evidence>
<evidence type="ECO:0000256" key="6">
    <source>
        <dbReference type="SAM" id="MobiDB-lite"/>
    </source>
</evidence>
<gene>
    <name evidence="9" type="ORF">g.9101</name>
</gene>
<feature type="domain" description="Major facilitator superfamily associated" evidence="8">
    <location>
        <begin position="3"/>
        <end position="472"/>
    </location>
</feature>
<feature type="transmembrane region" description="Helical" evidence="7">
    <location>
        <begin position="356"/>
        <end position="379"/>
    </location>
</feature>
<reference evidence="9" key="1">
    <citation type="submission" date="2018-10" db="EMBL/GenBank/DDBJ databases">
        <title>Transcriptome assembly of Aceria tosichella (Wheat curl mite) Type 2.</title>
        <authorList>
            <person name="Scully E.D."/>
            <person name="Geib S.M."/>
            <person name="Palmer N.A."/>
            <person name="Gupta A.K."/>
            <person name="Sarath G."/>
            <person name="Tatineni S."/>
        </authorList>
    </citation>
    <scope>NUCLEOTIDE SEQUENCE</scope>
    <source>
        <strain evidence="9">LincolnNE</strain>
    </source>
</reference>
<proteinExistence type="inferred from homology"/>
<feature type="transmembrane region" description="Helical" evidence="7">
    <location>
        <begin position="141"/>
        <end position="157"/>
    </location>
</feature>
<evidence type="ECO:0000256" key="2">
    <source>
        <dbReference type="ARBA" id="ARBA00005241"/>
    </source>
</evidence>
<keyword evidence="3 7" id="KW-0812">Transmembrane</keyword>
<dbReference type="EMBL" id="GGYP01004464">
    <property type="protein sequence ID" value="MDE49235.1"/>
    <property type="molecule type" value="Transcribed_RNA"/>
</dbReference>
<evidence type="ECO:0000256" key="3">
    <source>
        <dbReference type="ARBA" id="ARBA00022692"/>
    </source>
</evidence>
<feature type="transmembrane region" description="Helical" evidence="7">
    <location>
        <begin position="169"/>
        <end position="188"/>
    </location>
</feature>
<evidence type="ECO:0000256" key="5">
    <source>
        <dbReference type="ARBA" id="ARBA00023136"/>
    </source>
</evidence>
<accession>A0A6G1SFI0</accession>
<evidence type="ECO:0000256" key="4">
    <source>
        <dbReference type="ARBA" id="ARBA00022989"/>
    </source>
</evidence>
<evidence type="ECO:0000256" key="1">
    <source>
        <dbReference type="ARBA" id="ARBA00004141"/>
    </source>
</evidence>
<feature type="transmembrane region" description="Helical" evidence="7">
    <location>
        <begin position="7"/>
        <end position="25"/>
    </location>
</feature>
<dbReference type="PANTHER" id="PTHR16172:SF30">
    <property type="entry name" value="SUGAR BABY, ISOFORM C"/>
    <property type="match status" value="1"/>
</dbReference>
<dbReference type="InterPro" id="IPR024989">
    <property type="entry name" value="MFS_assoc_dom"/>
</dbReference>
<organism evidence="9">
    <name type="scientific">Aceria tosichella</name>
    <name type="common">wheat curl mite</name>
    <dbReference type="NCBI Taxonomy" id="561515"/>
    <lineage>
        <taxon>Eukaryota</taxon>
        <taxon>Metazoa</taxon>
        <taxon>Ecdysozoa</taxon>
        <taxon>Arthropoda</taxon>
        <taxon>Chelicerata</taxon>
        <taxon>Arachnida</taxon>
        <taxon>Acari</taxon>
        <taxon>Acariformes</taxon>
        <taxon>Trombidiformes</taxon>
        <taxon>Prostigmata</taxon>
        <taxon>Eupodina</taxon>
        <taxon>Eriophyoidea</taxon>
        <taxon>Eriophyidae</taxon>
        <taxon>Eriophyinae</taxon>
        <taxon>Aceriini</taxon>
        <taxon>Aceria</taxon>
    </lineage>
</organism>
<feature type="compositionally biased region" description="Low complexity" evidence="6">
    <location>
        <begin position="220"/>
        <end position="239"/>
    </location>
</feature>
<comment type="subcellular location">
    <subcellularLocation>
        <location evidence="1">Membrane</location>
        <topology evidence="1">Multi-pass membrane protein</topology>
    </subcellularLocation>
</comment>
<dbReference type="PANTHER" id="PTHR16172">
    <property type="entry name" value="MAJOR FACILITATOR SUPERFAMILY DOMAIN-CONTAINING PROTEIN 6-LIKE"/>
    <property type="match status" value="1"/>
</dbReference>
<name>A0A6G1SFI0_9ACAR</name>